<feature type="domain" description="CusB-like beta-barrel" evidence="3">
    <location>
        <begin position="214"/>
        <end position="287"/>
    </location>
</feature>
<keyword evidence="6" id="KW-1185">Reference proteome</keyword>
<dbReference type="EMBL" id="JBBGZA010000002">
    <property type="protein sequence ID" value="MEJ5096278.1"/>
    <property type="molecule type" value="Genomic_DNA"/>
</dbReference>
<dbReference type="Pfam" id="PF25954">
    <property type="entry name" value="Beta-barrel_RND_2"/>
    <property type="match status" value="1"/>
</dbReference>
<feature type="transmembrane region" description="Helical" evidence="2">
    <location>
        <begin position="20"/>
        <end position="39"/>
    </location>
</feature>
<name>A0ABU8Q9R4_9SPHN</name>
<sequence length="377" mass="39903">MSDSLHDIPDQEPVRHGQTRTIIVTVIVLVLLLGGLFLWRSLRSDQGQGWQQQAVPVAATLVAPRDVPVSLDAVGTLTAVREVTLSSEVAGRVTAINFSAGSQVRAGSLLVQLFDGPERADRDAARARAAFAGVQLARSEQLAPTGAEPRELLQQRRAERDQAQAAVRQIDARIVQKQVKAPFSGEIGIRRVNLGQYLNPGDAVATLTALDQLYVEFALPQQELARLRPGSMVSVTSDAYPGRSFTARVNAIEPKIGEDTRNVSVQALLPNPGGALRPGMYVTASLALPPQTGAIVVPATAIQTSAQGDSVIVIRGADARKGGKAEIVPIQTGCRLGNEVVVEKGLKAGDVIVSEGQLRVQPGAEVKVNKLLGTGAR</sequence>
<dbReference type="Gene3D" id="1.10.287.470">
    <property type="entry name" value="Helix hairpin bin"/>
    <property type="match status" value="1"/>
</dbReference>
<dbReference type="SUPFAM" id="SSF111369">
    <property type="entry name" value="HlyD-like secretion proteins"/>
    <property type="match status" value="1"/>
</dbReference>
<dbReference type="PANTHER" id="PTHR30469:SF29">
    <property type="entry name" value="BLR2860 PROTEIN"/>
    <property type="match status" value="1"/>
</dbReference>
<evidence type="ECO:0000313" key="6">
    <source>
        <dbReference type="Proteomes" id="UP001380365"/>
    </source>
</evidence>
<evidence type="ECO:0000259" key="3">
    <source>
        <dbReference type="Pfam" id="PF25954"/>
    </source>
</evidence>
<dbReference type="Gene3D" id="2.40.420.20">
    <property type="match status" value="1"/>
</dbReference>
<dbReference type="Gene3D" id="2.40.30.170">
    <property type="match status" value="1"/>
</dbReference>
<gene>
    <name evidence="5" type="ORF">WH159_17310</name>
</gene>
<accession>A0ABU8Q9R4</accession>
<evidence type="ECO:0000259" key="4">
    <source>
        <dbReference type="Pfam" id="PF25967"/>
    </source>
</evidence>
<dbReference type="Gene3D" id="2.40.50.100">
    <property type="match status" value="1"/>
</dbReference>
<protein>
    <submittedName>
        <fullName evidence="5">Efflux RND transporter periplasmic adaptor subunit</fullName>
    </submittedName>
</protein>
<dbReference type="Pfam" id="PF25967">
    <property type="entry name" value="RND-MFP_C"/>
    <property type="match status" value="1"/>
</dbReference>
<dbReference type="RefSeq" id="WP_132884046.1">
    <property type="nucleotide sequence ID" value="NZ_JBBGZA010000002.1"/>
</dbReference>
<comment type="similarity">
    <text evidence="1">Belongs to the membrane fusion protein (MFP) (TC 8.A.1) family.</text>
</comment>
<dbReference type="Proteomes" id="UP001380365">
    <property type="component" value="Unassembled WGS sequence"/>
</dbReference>
<comment type="caution">
    <text evidence="5">The sequence shown here is derived from an EMBL/GenBank/DDBJ whole genome shotgun (WGS) entry which is preliminary data.</text>
</comment>
<reference evidence="5 6" key="1">
    <citation type="submission" date="2023-12" db="EMBL/GenBank/DDBJ databases">
        <title>Gut-associated functions are favored during microbiome assembly across C. elegans life.</title>
        <authorList>
            <person name="Zimmermann J."/>
        </authorList>
    </citation>
    <scope>NUCLEOTIDE SEQUENCE [LARGE SCALE GENOMIC DNA]</scope>
    <source>
        <strain evidence="5 6">JUb134</strain>
    </source>
</reference>
<keyword evidence="2" id="KW-0472">Membrane</keyword>
<keyword evidence="2" id="KW-0812">Transmembrane</keyword>
<evidence type="ECO:0000256" key="2">
    <source>
        <dbReference type="SAM" id="Phobius"/>
    </source>
</evidence>
<keyword evidence="2" id="KW-1133">Transmembrane helix</keyword>
<organism evidence="5 6">
    <name type="scientific">Sphingomonas molluscorum</name>
    <dbReference type="NCBI Taxonomy" id="418184"/>
    <lineage>
        <taxon>Bacteria</taxon>
        <taxon>Pseudomonadati</taxon>
        <taxon>Pseudomonadota</taxon>
        <taxon>Alphaproteobacteria</taxon>
        <taxon>Sphingomonadales</taxon>
        <taxon>Sphingomonadaceae</taxon>
        <taxon>Sphingomonas</taxon>
    </lineage>
</organism>
<proteinExistence type="inferred from homology"/>
<feature type="domain" description="Multidrug resistance protein MdtA-like C-terminal permuted SH3" evidence="4">
    <location>
        <begin position="294"/>
        <end position="356"/>
    </location>
</feature>
<dbReference type="InterPro" id="IPR058792">
    <property type="entry name" value="Beta-barrel_RND_2"/>
</dbReference>
<dbReference type="NCBIfam" id="TIGR01730">
    <property type="entry name" value="RND_mfp"/>
    <property type="match status" value="1"/>
</dbReference>
<dbReference type="InterPro" id="IPR058627">
    <property type="entry name" value="MdtA-like_C"/>
</dbReference>
<dbReference type="PANTHER" id="PTHR30469">
    <property type="entry name" value="MULTIDRUG RESISTANCE PROTEIN MDTA"/>
    <property type="match status" value="1"/>
</dbReference>
<evidence type="ECO:0000256" key="1">
    <source>
        <dbReference type="ARBA" id="ARBA00009477"/>
    </source>
</evidence>
<evidence type="ECO:0000313" key="5">
    <source>
        <dbReference type="EMBL" id="MEJ5096278.1"/>
    </source>
</evidence>
<dbReference type="InterPro" id="IPR006143">
    <property type="entry name" value="RND_pump_MFP"/>
</dbReference>